<gene>
    <name evidence="3" type="ORF">METZ01_LOCUS322709</name>
</gene>
<dbReference type="InterPro" id="IPR036291">
    <property type="entry name" value="NAD(P)-bd_dom_sf"/>
</dbReference>
<dbReference type="AlphaFoldDB" id="A0A382PB64"/>
<organism evidence="3">
    <name type="scientific">marine metagenome</name>
    <dbReference type="NCBI Taxonomy" id="408172"/>
    <lineage>
        <taxon>unclassified sequences</taxon>
        <taxon>metagenomes</taxon>
        <taxon>ecological metagenomes</taxon>
    </lineage>
</organism>
<dbReference type="InterPro" id="IPR002347">
    <property type="entry name" value="SDR_fam"/>
</dbReference>
<evidence type="ECO:0000313" key="3">
    <source>
        <dbReference type="EMBL" id="SVC69855.1"/>
    </source>
</evidence>
<keyword evidence="2" id="KW-0560">Oxidoreductase</keyword>
<dbReference type="Gene3D" id="3.40.50.720">
    <property type="entry name" value="NAD(P)-binding Rossmann-like Domain"/>
    <property type="match status" value="1"/>
</dbReference>
<proteinExistence type="inferred from homology"/>
<accession>A0A382PB64</accession>
<dbReference type="PANTHER" id="PTHR44169:SF6">
    <property type="entry name" value="NADPH-DEPENDENT 1-ACYLDIHYDROXYACETONE PHOSPHATE REDUCTASE"/>
    <property type="match status" value="1"/>
</dbReference>
<reference evidence="3" key="1">
    <citation type="submission" date="2018-05" db="EMBL/GenBank/DDBJ databases">
        <authorList>
            <person name="Lanie J.A."/>
            <person name="Ng W.-L."/>
            <person name="Kazmierczak K.M."/>
            <person name="Andrzejewski T.M."/>
            <person name="Davidsen T.M."/>
            <person name="Wayne K.J."/>
            <person name="Tettelin H."/>
            <person name="Glass J.I."/>
            <person name="Rusch D."/>
            <person name="Podicherti R."/>
            <person name="Tsui H.-C.T."/>
            <person name="Winkler M.E."/>
        </authorList>
    </citation>
    <scope>NUCLEOTIDE SEQUENCE</scope>
</reference>
<dbReference type="PRINTS" id="PR00081">
    <property type="entry name" value="GDHRDH"/>
</dbReference>
<dbReference type="SUPFAM" id="SSF51735">
    <property type="entry name" value="NAD(P)-binding Rossmann-fold domains"/>
    <property type="match status" value="1"/>
</dbReference>
<dbReference type="GO" id="GO:0016491">
    <property type="term" value="F:oxidoreductase activity"/>
    <property type="evidence" value="ECO:0007669"/>
    <property type="project" value="UniProtKB-KW"/>
</dbReference>
<name>A0A382PB64_9ZZZZ</name>
<comment type="similarity">
    <text evidence="1">Belongs to the short-chain dehydrogenases/reductases (SDR) family.</text>
</comment>
<evidence type="ECO:0000256" key="1">
    <source>
        <dbReference type="ARBA" id="ARBA00006484"/>
    </source>
</evidence>
<evidence type="ECO:0008006" key="4">
    <source>
        <dbReference type="Google" id="ProtNLM"/>
    </source>
</evidence>
<dbReference type="PANTHER" id="PTHR44169">
    <property type="entry name" value="NADPH-DEPENDENT 1-ACYLDIHYDROXYACETONE PHOSPHATE REDUCTASE"/>
    <property type="match status" value="1"/>
</dbReference>
<evidence type="ECO:0000256" key="2">
    <source>
        <dbReference type="ARBA" id="ARBA00023002"/>
    </source>
</evidence>
<protein>
    <recommendedName>
        <fullName evidence="4">Short-chain dehydrogenase</fullName>
    </recommendedName>
</protein>
<dbReference type="CDD" id="cd05374">
    <property type="entry name" value="17beta-HSD-like_SDR_c"/>
    <property type="match status" value="1"/>
</dbReference>
<dbReference type="EMBL" id="UINC01105710">
    <property type="protein sequence ID" value="SVC69855.1"/>
    <property type="molecule type" value="Genomic_DNA"/>
</dbReference>
<dbReference type="Pfam" id="PF00106">
    <property type="entry name" value="adh_short"/>
    <property type="match status" value="1"/>
</dbReference>
<dbReference type="PRINTS" id="PR00080">
    <property type="entry name" value="SDRFAMILY"/>
</dbReference>
<sequence length="279" mass="31211">MEEKSILITGCSSGIGLCVAEGLLRRGYRVFATARKQEDVKILLNKGMESFQLDLDDSSSIKRAVHEVLNKTEGKLFALFNNGGFGQPGAVEDLRRGVLREQFETNVFGYLELTNIILPTMRKQGYGRIIQNSSILGFISLPFRGAYIASKHALEGLSDTLRMELKGTNIFVSIIEPGPIEAKFRQNAYAKYKENIDAKSSHFHKQYEAMEERLTKETAPLPFTLPATAVLEKVLRVLESSKPKARYYVTTPTYIFAGLKRLLPGFLLEKLLINVGTRG</sequence>